<sequence>MVENALLRELAAWRSGGDRTRREGLALARLVTVEIRRSGRHALPPAVLTALDAIAERHRGRDPFLDAFLDAVLARHRDRFRNAGYLALPLLDAIRHEDGLGAERLSALLLADVVRHENRHPRGTTPELRRKRLRHAARFVATIDRSPADGTVPPATLAGEWLALTALPVSTEHDEYFFIRALQAHELVFTTLTGLVRTATDAVRAGRPDDAVALLGRATRVLERAGLLFRLVATMRADAFHSFRRYTEGASAIQSEAYKRFELACGEPARDRLDGEAFAGVTAVRAAAGRDDSLARALAAAPRPTALDDAVAALEAAHQRWKTAHLGLATRMLGDAPGSGDTAGVPYLAACRAHRLVVLAR</sequence>
<comment type="caution">
    <text evidence="1">The sequence shown here is derived from an EMBL/GenBank/DDBJ whole genome shotgun (WGS) entry which is preliminary data.</text>
</comment>
<proteinExistence type="predicted"/>
<dbReference type="InterPro" id="IPR004981">
    <property type="entry name" value="Trp_2_3_dOase"/>
</dbReference>
<dbReference type="Gene3D" id="1.20.58.480">
    <property type="match status" value="1"/>
</dbReference>
<evidence type="ECO:0000313" key="2">
    <source>
        <dbReference type="Proteomes" id="UP001500928"/>
    </source>
</evidence>
<dbReference type="InterPro" id="IPR037217">
    <property type="entry name" value="Trp/Indoleamine_2_3_dOase-like"/>
</dbReference>
<name>A0ABP9AMB2_9PSEU</name>
<dbReference type="Proteomes" id="UP001500928">
    <property type="component" value="Unassembled WGS sequence"/>
</dbReference>
<dbReference type="EMBL" id="BAABHO010000009">
    <property type="protein sequence ID" value="GAA4782611.1"/>
    <property type="molecule type" value="Genomic_DNA"/>
</dbReference>
<dbReference type="PANTHER" id="PTHR10138">
    <property type="entry name" value="TRYPTOPHAN 2,3-DIOXYGENASE"/>
    <property type="match status" value="1"/>
</dbReference>
<dbReference type="Pfam" id="PF03301">
    <property type="entry name" value="Trp_dioxygenase"/>
    <property type="match status" value="1"/>
</dbReference>
<evidence type="ECO:0008006" key="3">
    <source>
        <dbReference type="Google" id="ProtNLM"/>
    </source>
</evidence>
<protein>
    <recommendedName>
        <fullName evidence="3">Tryptophan 2,3-dioxygenase</fullName>
    </recommendedName>
</protein>
<dbReference type="SUPFAM" id="SSF140959">
    <property type="entry name" value="Indolic compounds 2,3-dioxygenase-like"/>
    <property type="match status" value="1"/>
</dbReference>
<accession>A0ABP9AMB2</accession>
<gene>
    <name evidence="1" type="ORF">GCM10023200_15090</name>
</gene>
<organism evidence="1 2">
    <name type="scientific">Actinomycetospora chlora</name>
    <dbReference type="NCBI Taxonomy" id="663608"/>
    <lineage>
        <taxon>Bacteria</taxon>
        <taxon>Bacillati</taxon>
        <taxon>Actinomycetota</taxon>
        <taxon>Actinomycetes</taxon>
        <taxon>Pseudonocardiales</taxon>
        <taxon>Pseudonocardiaceae</taxon>
        <taxon>Actinomycetospora</taxon>
    </lineage>
</organism>
<dbReference type="RefSeq" id="WP_345412539.1">
    <property type="nucleotide sequence ID" value="NZ_BAABHO010000009.1"/>
</dbReference>
<evidence type="ECO:0000313" key="1">
    <source>
        <dbReference type="EMBL" id="GAA4782611.1"/>
    </source>
</evidence>
<keyword evidence="2" id="KW-1185">Reference proteome</keyword>
<reference evidence="2" key="1">
    <citation type="journal article" date="2019" name="Int. J. Syst. Evol. Microbiol.">
        <title>The Global Catalogue of Microorganisms (GCM) 10K type strain sequencing project: providing services to taxonomists for standard genome sequencing and annotation.</title>
        <authorList>
            <consortium name="The Broad Institute Genomics Platform"/>
            <consortium name="The Broad Institute Genome Sequencing Center for Infectious Disease"/>
            <person name="Wu L."/>
            <person name="Ma J."/>
        </authorList>
    </citation>
    <scope>NUCLEOTIDE SEQUENCE [LARGE SCALE GENOMIC DNA]</scope>
    <source>
        <strain evidence="2">JCM 17979</strain>
    </source>
</reference>
<dbReference type="PANTHER" id="PTHR10138:SF0">
    <property type="entry name" value="TRYPTOPHAN 2,3-DIOXYGENASE"/>
    <property type="match status" value="1"/>
</dbReference>